<reference evidence="9 10" key="1">
    <citation type="submission" date="2023-10" db="EMBL/GenBank/DDBJ databases">
        <title>Genomes of two closely related lineages of the louse Polyplax serrata with different host specificities.</title>
        <authorList>
            <person name="Martinu J."/>
            <person name="Tarabai H."/>
            <person name="Stefka J."/>
            <person name="Hypsa V."/>
        </authorList>
    </citation>
    <scope>NUCLEOTIDE SEQUENCE [LARGE SCALE GENOMIC DNA]</scope>
    <source>
        <strain evidence="9">HR10_N</strain>
    </source>
</reference>
<keyword evidence="6 7" id="KW-0472">Membrane</keyword>
<feature type="transmembrane region" description="Helical" evidence="7">
    <location>
        <begin position="290"/>
        <end position="308"/>
    </location>
</feature>
<dbReference type="EMBL" id="JAWJWE010000011">
    <property type="protein sequence ID" value="KAK6630439.1"/>
    <property type="molecule type" value="Genomic_DNA"/>
</dbReference>
<evidence type="ECO:0000259" key="8">
    <source>
        <dbReference type="PROSITE" id="PS50850"/>
    </source>
</evidence>
<feature type="transmembrane region" description="Helical" evidence="7">
    <location>
        <begin position="185"/>
        <end position="206"/>
    </location>
</feature>
<feature type="transmembrane region" description="Helical" evidence="7">
    <location>
        <begin position="55"/>
        <end position="73"/>
    </location>
</feature>
<feature type="transmembrane region" description="Helical" evidence="7">
    <location>
        <begin position="144"/>
        <end position="165"/>
    </location>
</feature>
<evidence type="ECO:0000256" key="4">
    <source>
        <dbReference type="ARBA" id="ARBA00022692"/>
    </source>
</evidence>
<keyword evidence="5 7" id="KW-1133">Transmembrane helix</keyword>
<evidence type="ECO:0000313" key="10">
    <source>
        <dbReference type="Proteomes" id="UP001372834"/>
    </source>
</evidence>
<feature type="transmembrane region" description="Helical" evidence="7">
    <location>
        <begin position="85"/>
        <end position="103"/>
    </location>
</feature>
<dbReference type="SUPFAM" id="SSF103473">
    <property type="entry name" value="MFS general substrate transporter"/>
    <property type="match status" value="1"/>
</dbReference>
<evidence type="ECO:0000256" key="7">
    <source>
        <dbReference type="SAM" id="Phobius"/>
    </source>
</evidence>
<dbReference type="GO" id="GO:0022857">
    <property type="term" value="F:transmembrane transporter activity"/>
    <property type="evidence" value="ECO:0007669"/>
    <property type="project" value="InterPro"/>
</dbReference>
<evidence type="ECO:0000256" key="6">
    <source>
        <dbReference type="ARBA" id="ARBA00023136"/>
    </source>
</evidence>
<feature type="domain" description="Major facilitator superfamily (MFS) profile" evidence="8">
    <location>
        <begin position="19"/>
        <end position="428"/>
    </location>
</feature>
<dbReference type="PANTHER" id="PTHR23511">
    <property type="entry name" value="SYNAPTIC VESICLE GLYCOPROTEIN 2"/>
    <property type="match status" value="1"/>
</dbReference>
<dbReference type="AlphaFoldDB" id="A0AAN8NWD2"/>
<protein>
    <recommendedName>
        <fullName evidence="8">Major facilitator superfamily (MFS) profile domain-containing protein</fullName>
    </recommendedName>
</protein>
<gene>
    <name evidence="9" type="ORF">RUM43_014784</name>
</gene>
<evidence type="ECO:0000256" key="2">
    <source>
        <dbReference type="ARBA" id="ARBA00008335"/>
    </source>
</evidence>
<keyword evidence="4 7" id="KW-0812">Transmembrane</keyword>
<accession>A0AAN8NWD2</accession>
<dbReference type="InterPro" id="IPR036259">
    <property type="entry name" value="MFS_trans_sf"/>
</dbReference>
<organism evidence="9 10">
    <name type="scientific">Polyplax serrata</name>
    <name type="common">Common mouse louse</name>
    <dbReference type="NCBI Taxonomy" id="468196"/>
    <lineage>
        <taxon>Eukaryota</taxon>
        <taxon>Metazoa</taxon>
        <taxon>Ecdysozoa</taxon>
        <taxon>Arthropoda</taxon>
        <taxon>Hexapoda</taxon>
        <taxon>Insecta</taxon>
        <taxon>Pterygota</taxon>
        <taxon>Neoptera</taxon>
        <taxon>Paraneoptera</taxon>
        <taxon>Psocodea</taxon>
        <taxon>Troctomorpha</taxon>
        <taxon>Phthiraptera</taxon>
        <taxon>Anoplura</taxon>
        <taxon>Polyplacidae</taxon>
        <taxon>Polyplax</taxon>
    </lineage>
</organism>
<feature type="transmembrane region" description="Helical" evidence="7">
    <location>
        <begin position="342"/>
        <end position="362"/>
    </location>
</feature>
<dbReference type="PROSITE" id="PS00217">
    <property type="entry name" value="SUGAR_TRANSPORT_2"/>
    <property type="match status" value="1"/>
</dbReference>
<feature type="transmembrane region" description="Helical" evidence="7">
    <location>
        <begin position="399"/>
        <end position="418"/>
    </location>
</feature>
<feature type="transmembrane region" description="Helical" evidence="7">
    <location>
        <begin position="374"/>
        <end position="393"/>
    </location>
</feature>
<dbReference type="Pfam" id="PF00083">
    <property type="entry name" value="Sugar_tr"/>
    <property type="match status" value="1"/>
</dbReference>
<dbReference type="Gene3D" id="1.20.1250.20">
    <property type="entry name" value="MFS general substrate transporter like domains"/>
    <property type="match status" value="2"/>
</dbReference>
<proteinExistence type="inferred from homology"/>
<dbReference type="InterPro" id="IPR020846">
    <property type="entry name" value="MFS_dom"/>
</dbReference>
<feature type="transmembrane region" description="Helical" evidence="7">
    <location>
        <begin position="109"/>
        <end position="132"/>
    </location>
</feature>
<dbReference type="Proteomes" id="UP001372834">
    <property type="component" value="Unassembled WGS sequence"/>
</dbReference>
<sequence>MHFDDVLEQIGEGIFQKFAIFVCGLAVLAEAIATASVPFAMILASCDLKISTDHILGLNAIFLLGTLISGYWLGGICDISGRKYILSTTSIITFVACFVASFAQCIIMLFTSLFILGLGLGGSHGATRVFVIEITPKSYRGSRFVTLEVFFAVGYASAVGLSTLLVPPLASNLLGNYVRLNSWRVLFGLSGSLSIFSACLMSVFPASPRWLLGKKQEENAIDVLRKIYAINNVKHEESFPVKLIMLNIWLGLAVFADDSRNCTLNGASLATKDPYKDICNSVELENLFKTNAYFALCSFVVCILMFVVDRIPRKMILMFSSIASGVSSVVFAFVHVNIVRTVLAYVLLSFIYMAEIVFRIILFESYPTVLRSTAYGFIKIFSKIVLTTMIFLLKIDCVWAFTIFGCLFVCVGCLSYLLRNLNLNAMED</sequence>
<dbReference type="InterPro" id="IPR005829">
    <property type="entry name" value="Sugar_transporter_CS"/>
</dbReference>
<dbReference type="PROSITE" id="PS50850">
    <property type="entry name" value="MFS"/>
    <property type="match status" value="1"/>
</dbReference>
<comment type="subcellular location">
    <subcellularLocation>
        <location evidence="1">Membrane</location>
        <topology evidence="1">Multi-pass membrane protein</topology>
    </subcellularLocation>
</comment>
<evidence type="ECO:0000256" key="5">
    <source>
        <dbReference type="ARBA" id="ARBA00022989"/>
    </source>
</evidence>
<evidence type="ECO:0000313" key="9">
    <source>
        <dbReference type="EMBL" id="KAK6630439.1"/>
    </source>
</evidence>
<comment type="caution">
    <text evidence="9">The sequence shown here is derived from an EMBL/GenBank/DDBJ whole genome shotgun (WGS) entry which is preliminary data.</text>
</comment>
<evidence type="ECO:0000256" key="3">
    <source>
        <dbReference type="ARBA" id="ARBA00022448"/>
    </source>
</evidence>
<feature type="transmembrane region" description="Helical" evidence="7">
    <location>
        <begin position="315"/>
        <end position="336"/>
    </location>
</feature>
<feature type="transmembrane region" description="Helical" evidence="7">
    <location>
        <begin position="18"/>
        <end position="43"/>
    </location>
</feature>
<name>A0AAN8NWD2_POLSC</name>
<dbReference type="InterPro" id="IPR005828">
    <property type="entry name" value="MFS_sugar_transport-like"/>
</dbReference>
<dbReference type="PANTHER" id="PTHR23511:SF5">
    <property type="entry name" value="MAJOR FACILITATOR-TYPE TRANSPORTER HXNZ-RELATED"/>
    <property type="match status" value="1"/>
</dbReference>
<evidence type="ECO:0000256" key="1">
    <source>
        <dbReference type="ARBA" id="ARBA00004141"/>
    </source>
</evidence>
<dbReference type="GO" id="GO:0016020">
    <property type="term" value="C:membrane"/>
    <property type="evidence" value="ECO:0007669"/>
    <property type="project" value="UniProtKB-SubCell"/>
</dbReference>
<comment type="similarity">
    <text evidence="2">Belongs to the major facilitator superfamily.</text>
</comment>
<keyword evidence="3" id="KW-0813">Transport</keyword>